<feature type="region of interest" description="Disordered" evidence="1">
    <location>
        <begin position="108"/>
        <end position="130"/>
    </location>
</feature>
<feature type="compositionally biased region" description="Polar residues" evidence="1">
    <location>
        <begin position="1"/>
        <end position="20"/>
    </location>
</feature>
<feature type="compositionally biased region" description="Polar residues" evidence="1">
    <location>
        <begin position="28"/>
        <end position="40"/>
    </location>
</feature>
<keyword evidence="3" id="KW-1185">Reference proteome</keyword>
<name>A0ABR3V9U1_HUMIN</name>
<dbReference type="Proteomes" id="UP001583172">
    <property type="component" value="Unassembled WGS sequence"/>
</dbReference>
<proteinExistence type="predicted"/>
<sequence>MSSRLTTPVSKFTRSISTSAPVARPSRLLNNAGKTASARKQNLMADEAGPAERHHSTTTTPHRPLVRQKPLPFMQTFHHSAPRPSPPSFATVDRAVLPRFDDLDPLLSSSTAPWDSPSQPLDYAGTGTSAPGRYDPYAHIRVPLLPDRQSASASALASGFHAPEAADAPLPKPEIVVVAADPARVMPAALTEVEGMGVDGVELKFVHQLERAEAQDQESFEMGAGMIRDLWKGMVDDVFGSSSNSGKGGPATA</sequence>
<feature type="compositionally biased region" description="Polar residues" evidence="1">
    <location>
        <begin position="108"/>
        <end position="119"/>
    </location>
</feature>
<comment type="caution">
    <text evidence="2">The sequence shown here is derived from an EMBL/GenBank/DDBJ whole genome shotgun (WGS) entry which is preliminary data.</text>
</comment>
<accession>A0ABR3V9U1</accession>
<gene>
    <name evidence="2" type="ORF">VTJ49DRAFT_2630</name>
</gene>
<evidence type="ECO:0000256" key="1">
    <source>
        <dbReference type="SAM" id="MobiDB-lite"/>
    </source>
</evidence>
<dbReference type="EMBL" id="JAZGSY010000212">
    <property type="protein sequence ID" value="KAL1838462.1"/>
    <property type="molecule type" value="Genomic_DNA"/>
</dbReference>
<protein>
    <submittedName>
        <fullName evidence="2">Uncharacterized protein</fullName>
    </submittedName>
</protein>
<reference evidence="2 3" key="1">
    <citation type="journal article" date="2024" name="Commun. Biol.">
        <title>Comparative genomic analysis of thermophilic fungi reveals convergent evolutionary adaptations and gene losses.</title>
        <authorList>
            <person name="Steindorff A.S."/>
            <person name="Aguilar-Pontes M.V."/>
            <person name="Robinson A.J."/>
            <person name="Andreopoulos B."/>
            <person name="LaButti K."/>
            <person name="Kuo A."/>
            <person name="Mondo S."/>
            <person name="Riley R."/>
            <person name="Otillar R."/>
            <person name="Haridas S."/>
            <person name="Lipzen A."/>
            <person name="Grimwood J."/>
            <person name="Schmutz J."/>
            <person name="Clum A."/>
            <person name="Reid I.D."/>
            <person name="Moisan M.C."/>
            <person name="Butler G."/>
            <person name="Nguyen T.T.M."/>
            <person name="Dewar K."/>
            <person name="Conant G."/>
            <person name="Drula E."/>
            <person name="Henrissat B."/>
            <person name="Hansel C."/>
            <person name="Singer S."/>
            <person name="Hutchinson M.I."/>
            <person name="de Vries R.P."/>
            <person name="Natvig D.O."/>
            <person name="Powell A.J."/>
            <person name="Tsang A."/>
            <person name="Grigoriev I.V."/>
        </authorList>
    </citation>
    <scope>NUCLEOTIDE SEQUENCE [LARGE SCALE GENOMIC DNA]</scope>
    <source>
        <strain evidence="2 3">CBS 620.91</strain>
    </source>
</reference>
<evidence type="ECO:0000313" key="3">
    <source>
        <dbReference type="Proteomes" id="UP001583172"/>
    </source>
</evidence>
<organism evidence="2 3">
    <name type="scientific">Humicola insolens</name>
    <name type="common">Soft-rot fungus</name>
    <dbReference type="NCBI Taxonomy" id="85995"/>
    <lineage>
        <taxon>Eukaryota</taxon>
        <taxon>Fungi</taxon>
        <taxon>Dikarya</taxon>
        <taxon>Ascomycota</taxon>
        <taxon>Pezizomycotina</taxon>
        <taxon>Sordariomycetes</taxon>
        <taxon>Sordariomycetidae</taxon>
        <taxon>Sordariales</taxon>
        <taxon>Chaetomiaceae</taxon>
        <taxon>Mycothermus</taxon>
    </lineage>
</organism>
<evidence type="ECO:0000313" key="2">
    <source>
        <dbReference type="EMBL" id="KAL1838462.1"/>
    </source>
</evidence>
<feature type="region of interest" description="Disordered" evidence="1">
    <location>
        <begin position="1"/>
        <end position="42"/>
    </location>
</feature>